<evidence type="ECO:0000256" key="4">
    <source>
        <dbReference type="ARBA" id="ARBA00022777"/>
    </source>
</evidence>
<dbReference type="Gramene" id="TraesCLE_scaffold_055954_01G000100.1">
    <property type="protein sequence ID" value="TraesCLE_scaffold_055954_01G000100.1"/>
    <property type="gene ID" value="TraesCLE_scaffold_055954_01G000100"/>
</dbReference>
<dbReference type="Gramene" id="TraesROB_scaffold_058714_01G000300.1">
    <property type="protein sequence ID" value="TraesROB_scaffold_058714_01G000300.1"/>
    <property type="gene ID" value="TraesROB_scaffold_058714_01G000300"/>
</dbReference>
<evidence type="ECO:0000256" key="2">
    <source>
        <dbReference type="ARBA" id="ARBA00022679"/>
    </source>
</evidence>
<sequence>MLFSLKHCFFSTASRDEPFLNLVMEYVLKILYRMLKNYSNAKQGMPLIYVKLYTYQGACVGSYCSWSLPRGCEATKCLVLLFVAITLHTIRQNKATKVYKYTTRSMLYVYVCMDRCY</sequence>
<protein>
    <submittedName>
        <fullName evidence="6">Uncharacterized protein</fullName>
    </submittedName>
</protein>
<evidence type="ECO:0000256" key="5">
    <source>
        <dbReference type="ARBA" id="ARBA00022840"/>
    </source>
</evidence>
<keyword evidence="3" id="KW-0547">Nucleotide-binding</keyword>
<accession>A0A3B6HZG8</accession>
<keyword evidence="2" id="KW-0808">Transferase</keyword>
<evidence type="ECO:0000313" key="6">
    <source>
        <dbReference type="EnsemblPlants" id="TraesCS4A02G365100.1"/>
    </source>
</evidence>
<dbReference type="Gramene" id="TraesWEE_scaffold_062746_01G000100.1">
    <property type="protein sequence ID" value="TraesWEE_scaffold_062746_01G000100.1"/>
    <property type="gene ID" value="TraesWEE_scaffold_062746_01G000100"/>
</dbReference>
<evidence type="ECO:0000256" key="1">
    <source>
        <dbReference type="ARBA" id="ARBA00022527"/>
    </source>
</evidence>
<dbReference type="Proteomes" id="UP000019116">
    <property type="component" value="Chromosome 4A"/>
</dbReference>
<keyword evidence="5" id="KW-0067">ATP-binding</keyword>
<evidence type="ECO:0000256" key="3">
    <source>
        <dbReference type="ARBA" id="ARBA00022741"/>
    </source>
</evidence>
<dbReference type="Gramene" id="TraesCAD_scaffold_033461_01G000400.1">
    <property type="protein sequence ID" value="TraesCAD_scaffold_033461_01G000400.1"/>
    <property type="gene ID" value="TraesCAD_scaffold_033461_01G000400"/>
</dbReference>
<dbReference type="GO" id="GO:0004674">
    <property type="term" value="F:protein serine/threonine kinase activity"/>
    <property type="evidence" value="ECO:0007669"/>
    <property type="project" value="UniProtKB-KW"/>
</dbReference>
<dbReference type="InterPro" id="IPR050591">
    <property type="entry name" value="GSK-3"/>
</dbReference>
<dbReference type="OrthoDB" id="272141at2759"/>
<reference evidence="6" key="1">
    <citation type="submission" date="2018-08" db="EMBL/GenBank/DDBJ databases">
        <authorList>
            <person name="Rossello M."/>
        </authorList>
    </citation>
    <scope>NUCLEOTIDE SEQUENCE [LARGE SCALE GENOMIC DNA]</scope>
    <source>
        <strain evidence="6">cv. Chinese Spring</strain>
    </source>
</reference>
<dbReference type="SMR" id="A0A3B6HZG8"/>
<dbReference type="PANTHER" id="PTHR24057">
    <property type="entry name" value="GLYCOGEN SYNTHASE KINASE-3 ALPHA"/>
    <property type="match status" value="1"/>
</dbReference>
<dbReference type="STRING" id="4565.A0A3B6HZG8"/>
<keyword evidence="7" id="KW-1185">Reference proteome</keyword>
<dbReference type="Gramene" id="TraesCS4A02G365100.1">
    <property type="protein sequence ID" value="TraesCS4A02G365100.1"/>
    <property type="gene ID" value="TraesCS4A02G365100"/>
</dbReference>
<dbReference type="Gramene" id="TraesCS4A03G0901100.1">
    <property type="protein sequence ID" value="TraesCS4A03G0901100.1.CDS"/>
    <property type="gene ID" value="TraesCS4A03G0901100"/>
</dbReference>
<dbReference type="GO" id="GO:0005524">
    <property type="term" value="F:ATP binding"/>
    <property type="evidence" value="ECO:0007669"/>
    <property type="project" value="UniProtKB-KW"/>
</dbReference>
<dbReference type="EnsemblPlants" id="TraesCS4A02G365100.1">
    <property type="protein sequence ID" value="TraesCS4A02G365100.1"/>
    <property type="gene ID" value="TraesCS4A02G365100"/>
</dbReference>
<organism evidence="6">
    <name type="scientific">Triticum aestivum</name>
    <name type="common">Wheat</name>
    <dbReference type="NCBI Taxonomy" id="4565"/>
    <lineage>
        <taxon>Eukaryota</taxon>
        <taxon>Viridiplantae</taxon>
        <taxon>Streptophyta</taxon>
        <taxon>Embryophyta</taxon>
        <taxon>Tracheophyta</taxon>
        <taxon>Spermatophyta</taxon>
        <taxon>Magnoliopsida</taxon>
        <taxon>Liliopsida</taxon>
        <taxon>Poales</taxon>
        <taxon>Poaceae</taxon>
        <taxon>BOP clade</taxon>
        <taxon>Pooideae</taxon>
        <taxon>Triticodae</taxon>
        <taxon>Triticeae</taxon>
        <taxon>Triticinae</taxon>
        <taxon>Triticum</taxon>
    </lineage>
</organism>
<dbReference type="Gramene" id="TraesKAR4A01G0398590.1">
    <property type="protein sequence ID" value="cds.TraesKAR4A01G0398590.1"/>
    <property type="gene ID" value="TraesKAR4A01G0398590"/>
</dbReference>
<proteinExistence type="predicted"/>
<dbReference type="PANTHER" id="PTHR24057:SF74">
    <property type="entry name" value="SHAGGY-RELATED PROTEIN KINASE GSK2"/>
    <property type="match status" value="1"/>
</dbReference>
<name>A0A3B6HZG8_WHEAT</name>
<dbReference type="AlphaFoldDB" id="A0A3B6HZG8"/>
<dbReference type="Gramene" id="TraesCS5B03G0606200.1">
    <property type="protein sequence ID" value="TraesCS5B03G0606200.1.CDS"/>
    <property type="gene ID" value="TraesCS5B03G0606200"/>
</dbReference>
<keyword evidence="4" id="KW-0418">Kinase</keyword>
<keyword evidence="1" id="KW-0723">Serine/threonine-protein kinase</keyword>
<reference evidence="6" key="2">
    <citation type="submission" date="2018-10" db="UniProtKB">
        <authorList>
            <consortium name="EnsemblPlants"/>
        </authorList>
    </citation>
    <scope>IDENTIFICATION</scope>
</reference>
<evidence type="ECO:0000313" key="7">
    <source>
        <dbReference type="Proteomes" id="UP000019116"/>
    </source>
</evidence>